<dbReference type="EMBL" id="ML976615">
    <property type="protein sequence ID" value="KAF1849535.1"/>
    <property type="molecule type" value="Genomic_DNA"/>
</dbReference>
<keyword evidence="2" id="KW-1185">Reference proteome</keyword>
<organism evidence="1 2">
    <name type="scientific">Cucurbitaria berberidis CBS 394.84</name>
    <dbReference type="NCBI Taxonomy" id="1168544"/>
    <lineage>
        <taxon>Eukaryota</taxon>
        <taxon>Fungi</taxon>
        <taxon>Dikarya</taxon>
        <taxon>Ascomycota</taxon>
        <taxon>Pezizomycotina</taxon>
        <taxon>Dothideomycetes</taxon>
        <taxon>Pleosporomycetidae</taxon>
        <taxon>Pleosporales</taxon>
        <taxon>Pleosporineae</taxon>
        <taxon>Cucurbitariaceae</taxon>
        <taxon>Cucurbitaria</taxon>
    </lineage>
</organism>
<feature type="non-terminal residue" evidence="1">
    <location>
        <position position="1"/>
    </location>
</feature>
<dbReference type="OrthoDB" id="3801272at2759"/>
<accession>A0A9P4GQP1</accession>
<dbReference type="GeneID" id="63844785"/>
<evidence type="ECO:0000313" key="2">
    <source>
        <dbReference type="Proteomes" id="UP000800039"/>
    </source>
</evidence>
<dbReference type="Proteomes" id="UP000800039">
    <property type="component" value="Unassembled WGS sequence"/>
</dbReference>
<sequence>LLENILRRATPRAQYAAWKVCIAWRDMVAYILRFQFRSCYPCSPVDYGQIIDPDLQWLQASEEEIAGLEENVNIIRQETYPNCSHFFFPARLVQAPNVSEDTLNFIDTVFESRFVLDMTGFPLQHERRWFDLSQFVFNPYFLDVFGDHLQLKLGRCEVVLPPKIGDFAFPSSLREPVLGELIRSMFLTQPPCKALGVYMPTLSSRELELVTRVRNMKREAWRHDGFPNFIVLFEQNED</sequence>
<gene>
    <name evidence="1" type="ORF">K460DRAFT_268072</name>
</gene>
<comment type="caution">
    <text evidence="1">The sequence shown here is derived from an EMBL/GenBank/DDBJ whole genome shotgun (WGS) entry which is preliminary data.</text>
</comment>
<name>A0A9P4GQP1_9PLEO</name>
<reference evidence="1" key="1">
    <citation type="submission" date="2020-01" db="EMBL/GenBank/DDBJ databases">
        <authorList>
            <consortium name="DOE Joint Genome Institute"/>
            <person name="Haridas S."/>
            <person name="Albert R."/>
            <person name="Binder M."/>
            <person name="Bloem J."/>
            <person name="Labutti K."/>
            <person name="Salamov A."/>
            <person name="Andreopoulos B."/>
            <person name="Baker S.E."/>
            <person name="Barry K."/>
            <person name="Bills G."/>
            <person name="Bluhm B.H."/>
            <person name="Cannon C."/>
            <person name="Castanera R."/>
            <person name="Culley D.E."/>
            <person name="Daum C."/>
            <person name="Ezra D."/>
            <person name="Gonzalez J.B."/>
            <person name="Henrissat B."/>
            <person name="Kuo A."/>
            <person name="Liang C."/>
            <person name="Lipzen A."/>
            <person name="Lutzoni F."/>
            <person name="Magnuson J."/>
            <person name="Mondo S."/>
            <person name="Nolan M."/>
            <person name="Ohm R."/>
            <person name="Pangilinan J."/>
            <person name="Park H.-J."/>
            <person name="Ramirez L."/>
            <person name="Alfaro M."/>
            <person name="Sun H."/>
            <person name="Tritt A."/>
            <person name="Yoshinaga Y."/>
            <person name="Zwiers L.-H."/>
            <person name="Turgeon B.G."/>
            <person name="Goodwin S.B."/>
            <person name="Spatafora J.W."/>
            <person name="Crous P.W."/>
            <person name="Grigoriev I.V."/>
        </authorList>
    </citation>
    <scope>NUCLEOTIDE SEQUENCE</scope>
    <source>
        <strain evidence="1">CBS 394.84</strain>
    </source>
</reference>
<feature type="non-terminal residue" evidence="1">
    <location>
        <position position="238"/>
    </location>
</feature>
<dbReference type="RefSeq" id="XP_040792098.1">
    <property type="nucleotide sequence ID" value="XM_040927532.1"/>
</dbReference>
<protein>
    <submittedName>
        <fullName evidence="1">Uncharacterized protein</fullName>
    </submittedName>
</protein>
<evidence type="ECO:0000313" key="1">
    <source>
        <dbReference type="EMBL" id="KAF1849535.1"/>
    </source>
</evidence>
<dbReference type="AlphaFoldDB" id="A0A9P4GQP1"/>
<proteinExistence type="predicted"/>